<dbReference type="Proteomes" id="UP001239111">
    <property type="component" value="Chromosome 2"/>
</dbReference>
<evidence type="ECO:0000313" key="1">
    <source>
        <dbReference type="EMBL" id="KAJ8677234.1"/>
    </source>
</evidence>
<dbReference type="EMBL" id="CM056742">
    <property type="protein sequence ID" value="KAJ8677234.1"/>
    <property type="molecule type" value="Genomic_DNA"/>
</dbReference>
<comment type="caution">
    <text evidence="1">The sequence shown here is derived from an EMBL/GenBank/DDBJ whole genome shotgun (WGS) entry which is preliminary data.</text>
</comment>
<accession>A0ACC2P1N0</accession>
<reference evidence="1" key="1">
    <citation type="submission" date="2023-04" db="EMBL/GenBank/DDBJ databases">
        <title>A chromosome-level genome assembly of the parasitoid wasp Eretmocerus hayati.</title>
        <authorList>
            <person name="Zhong Y."/>
            <person name="Liu S."/>
            <person name="Liu Y."/>
        </authorList>
    </citation>
    <scope>NUCLEOTIDE SEQUENCE</scope>
    <source>
        <strain evidence="1">ZJU_SS_LIU_2023</strain>
    </source>
</reference>
<sequence>MPRRVQRRRVDPTVPDDMGTRLRQASSQPIQAETHVASQPRQRRTTAAAGHRLAETGAAGPSEHQHQAGIALAPAATAVELELEEGMSEEYLTDEYMEDQRALESNQLPLADSTNFNANSRQNVSSHYGNSYDPSTEAINHSTNILSDTLSNFQMQSTLDDSSNIREVLRRLPEFSGSPSDWLHFKQCVNLLVDPNQ</sequence>
<organism evidence="1 2">
    <name type="scientific">Eretmocerus hayati</name>
    <dbReference type="NCBI Taxonomy" id="131215"/>
    <lineage>
        <taxon>Eukaryota</taxon>
        <taxon>Metazoa</taxon>
        <taxon>Ecdysozoa</taxon>
        <taxon>Arthropoda</taxon>
        <taxon>Hexapoda</taxon>
        <taxon>Insecta</taxon>
        <taxon>Pterygota</taxon>
        <taxon>Neoptera</taxon>
        <taxon>Endopterygota</taxon>
        <taxon>Hymenoptera</taxon>
        <taxon>Apocrita</taxon>
        <taxon>Proctotrupomorpha</taxon>
        <taxon>Chalcidoidea</taxon>
        <taxon>Aphelinidae</taxon>
        <taxon>Aphelininae</taxon>
        <taxon>Eretmocerus</taxon>
    </lineage>
</organism>
<evidence type="ECO:0000313" key="2">
    <source>
        <dbReference type="Proteomes" id="UP001239111"/>
    </source>
</evidence>
<proteinExistence type="predicted"/>
<gene>
    <name evidence="1" type="ORF">QAD02_013021</name>
</gene>
<protein>
    <submittedName>
        <fullName evidence="1">Uncharacterized protein</fullName>
    </submittedName>
</protein>
<name>A0ACC2P1N0_9HYME</name>
<keyword evidence="2" id="KW-1185">Reference proteome</keyword>